<name>A0A6A5QR53_AMPQU</name>
<proteinExistence type="predicted"/>
<protein>
    <submittedName>
        <fullName evidence="1">Uncharacterized protein</fullName>
    </submittedName>
</protein>
<dbReference type="AlphaFoldDB" id="A0A6A5QR53"/>
<gene>
    <name evidence="1" type="ORF">BDU57DRAFT_528608</name>
</gene>
<accession>A0A6A5QR53</accession>
<reference evidence="1" key="1">
    <citation type="journal article" date="2020" name="Stud. Mycol.">
        <title>101 Dothideomycetes genomes: a test case for predicting lifestyles and emergence of pathogens.</title>
        <authorList>
            <person name="Haridas S."/>
            <person name="Albert R."/>
            <person name="Binder M."/>
            <person name="Bloem J."/>
            <person name="Labutti K."/>
            <person name="Salamov A."/>
            <person name="Andreopoulos B."/>
            <person name="Baker S."/>
            <person name="Barry K."/>
            <person name="Bills G."/>
            <person name="Bluhm B."/>
            <person name="Cannon C."/>
            <person name="Castanera R."/>
            <person name="Culley D."/>
            <person name="Daum C."/>
            <person name="Ezra D."/>
            <person name="Gonzalez J."/>
            <person name="Henrissat B."/>
            <person name="Kuo A."/>
            <person name="Liang C."/>
            <person name="Lipzen A."/>
            <person name="Lutzoni F."/>
            <person name="Magnuson J."/>
            <person name="Mondo S."/>
            <person name="Nolan M."/>
            <person name="Ohm R."/>
            <person name="Pangilinan J."/>
            <person name="Park H.-J."/>
            <person name="Ramirez L."/>
            <person name="Alfaro M."/>
            <person name="Sun H."/>
            <person name="Tritt A."/>
            <person name="Yoshinaga Y."/>
            <person name="Zwiers L.-H."/>
            <person name="Turgeon B."/>
            <person name="Goodwin S."/>
            <person name="Spatafora J."/>
            <person name="Crous P."/>
            <person name="Grigoriev I."/>
        </authorList>
    </citation>
    <scope>NUCLEOTIDE SEQUENCE</scope>
    <source>
        <strain evidence="1">HMLAC05119</strain>
    </source>
</reference>
<dbReference type="Proteomes" id="UP000800096">
    <property type="component" value="Unassembled WGS sequence"/>
</dbReference>
<evidence type="ECO:0000313" key="2">
    <source>
        <dbReference type="Proteomes" id="UP000800096"/>
    </source>
</evidence>
<dbReference type="EMBL" id="ML979134">
    <property type="protein sequence ID" value="KAF1918145.1"/>
    <property type="molecule type" value="Genomic_DNA"/>
</dbReference>
<sequence>MAVVTILCLSARHQTSLYDVLGHSPANHSAGTVGAHAGVIPVKASSHRNPQHPASNALEWVGYQNKFHTGSNKRWNGRTMSLVRACEQTVSGDSILRTSGLDNAGRPKETKSPVRQIRNFPAALNTLGEYIRVGRSVSQAEEIPRQTSGGRLVIGRGNPSATQSYSIIRIASKHLYAQPTNSGPAQCGRECCTARSRQLVHRMPLPKRPWESR</sequence>
<keyword evidence="2" id="KW-1185">Reference proteome</keyword>
<evidence type="ECO:0000313" key="1">
    <source>
        <dbReference type="EMBL" id="KAF1918145.1"/>
    </source>
</evidence>
<organism evidence="1 2">
    <name type="scientific">Ampelomyces quisqualis</name>
    <name type="common">Powdery mildew agent</name>
    <dbReference type="NCBI Taxonomy" id="50730"/>
    <lineage>
        <taxon>Eukaryota</taxon>
        <taxon>Fungi</taxon>
        <taxon>Dikarya</taxon>
        <taxon>Ascomycota</taxon>
        <taxon>Pezizomycotina</taxon>
        <taxon>Dothideomycetes</taxon>
        <taxon>Pleosporomycetidae</taxon>
        <taxon>Pleosporales</taxon>
        <taxon>Pleosporineae</taxon>
        <taxon>Phaeosphaeriaceae</taxon>
        <taxon>Ampelomyces</taxon>
    </lineage>
</organism>